<evidence type="ECO:0000256" key="1">
    <source>
        <dbReference type="ARBA" id="ARBA00007824"/>
    </source>
</evidence>
<keyword evidence="6" id="KW-1185">Reference proteome</keyword>
<proteinExistence type="inferred from homology"/>
<accession>A0AAJ6VXR5</accession>
<dbReference type="PANTHER" id="PTHR13943">
    <property type="entry name" value="HRAS-LIKE SUPPRESSOR - RELATED"/>
    <property type="match status" value="1"/>
</dbReference>
<evidence type="ECO:0000259" key="5">
    <source>
        <dbReference type="PROSITE" id="PS51934"/>
    </source>
</evidence>
<dbReference type="Gene3D" id="3.90.1720.10">
    <property type="entry name" value="endopeptidase domain like (from Nostoc punctiforme)"/>
    <property type="match status" value="1"/>
</dbReference>
<dbReference type="GO" id="GO:0070292">
    <property type="term" value="P:N-acylphosphatidylethanolamine metabolic process"/>
    <property type="evidence" value="ECO:0007669"/>
    <property type="project" value="TreeGrafter"/>
</dbReference>
<name>A0AAJ6VXR5_9ACAR</name>
<dbReference type="GO" id="GO:0008970">
    <property type="term" value="F:phospholipase A1 activity"/>
    <property type="evidence" value="ECO:0007669"/>
    <property type="project" value="TreeGrafter"/>
</dbReference>
<evidence type="ECO:0000256" key="2">
    <source>
        <dbReference type="ARBA" id="ARBA00022679"/>
    </source>
</evidence>
<dbReference type="RefSeq" id="XP_003742212.1">
    <property type="nucleotide sequence ID" value="XM_003742164.2"/>
</dbReference>
<dbReference type="InterPro" id="IPR051496">
    <property type="entry name" value="H-rev107_PLA/AT"/>
</dbReference>
<dbReference type="KEGG" id="goe:100908451"/>
<dbReference type="GeneID" id="100908451"/>
<dbReference type="GO" id="GO:0016410">
    <property type="term" value="F:N-acyltransferase activity"/>
    <property type="evidence" value="ECO:0007669"/>
    <property type="project" value="TreeGrafter"/>
</dbReference>
<evidence type="ECO:0000256" key="3">
    <source>
        <dbReference type="ARBA" id="ARBA00022801"/>
    </source>
</evidence>
<feature type="domain" description="LRAT" evidence="5">
    <location>
        <begin position="26"/>
        <end position="137"/>
    </location>
</feature>
<evidence type="ECO:0000313" key="6">
    <source>
        <dbReference type="Proteomes" id="UP000694867"/>
    </source>
</evidence>
<dbReference type="InterPro" id="IPR007053">
    <property type="entry name" value="LRAT_dom"/>
</dbReference>
<evidence type="ECO:0000256" key="4">
    <source>
        <dbReference type="ARBA" id="ARBA00023098"/>
    </source>
</evidence>
<comment type="similarity">
    <text evidence="1">Belongs to the H-rev107 family.</text>
</comment>
<dbReference type="GO" id="GO:0005737">
    <property type="term" value="C:cytoplasm"/>
    <property type="evidence" value="ECO:0007669"/>
    <property type="project" value="TreeGrafter"/>
</dbReference>
<dbReference type="AlphaFoldDB" id="A0AAJ6VXR5"/>
<dbReference type="Proteomes" id="UP000694867">
    <property type="component" value="Unplaced"/>
</dbReference>
<organism evidence="6 7">
    <name type="scientific">Galendromus occidentalis</name>
    <name type="common">western predatory mite</name>
    <dbReference type="NCBI Taxonomy" id="34638"/>
    <lineage>
        <taxon>Eukaryota</taxon>
        <taxon>Metazoa</taxon>
        <taxon>Ecdysozoa</taxon>
        <taxon>Arthropoda</taxon>
        <taxon>Chelicerata</taxon>
        <taxon>Arachnida</taxon>
        <taxon>Acari</taxon>
        <taxon>Parasitiformes</taxon>
        <taxon>Mesostigmata</taxon>
        <taxon>Gamasina</taxon>
        <taxon>Phytoseioidea</taxon>
        <taxon>Phytoseiidae</taxon>
        <taxon>Typhlodrominae</taxon>
        <taxon>Galendromus</taxon>
    </lineage>
</organism>
<protein>
    <submittedName>
        <fullName evidence="7">HRAS-like suppressor 3</fullName>
    </submittedName>
</protein>
<keyword evidence="3" id="KW-0378">Hydrolase</keyword>
<dbReference type="PROSITE" id="PS51934">
    <property type="entry name" value="LRAT"/>
    <property type="match status" value="1"/>
</dbReference>
<keyword evidence="2" id="KW-0808">Transferase</keyword>
<dbReference type="PANTHER" id="PTHR13943:SF77">
    <property type="entry name" value="LRAT DOMAIN-CONTAINING PROTEIN"/>
    <property type="match status" value="1"/>
</dbReference>
<sequence length="191" mass="21350">MPGSSELLSLGQFVTVPELTPKVGDLIEIDRTLYIHWAVYVGDGRVVHVVGPNAEDIPTDWAFVQKSSLEQVAGCSRVRVNNKSVRARERGVKPLEKEKVVQYALENLDQKVEYNVLTRNAEFYVTQWKYGHGWSDQASIALSVMKSLNGDIKMGHNTFLTGLQAVFDSPIINYKSPRGPQRRSSSLQSTT</sequence>
<dbReference type="GO" id="GO:0004623">
    <property type="term" value="F:phospholipase A2 activity"/>
    <property type="evidence" value="ECO:0007669"/>
    <property type="project" value="TreeGrafter"/>
</dbReference>
<keyword evidence="4" id="KW-0443">Lipid metabolism</keyword>
<reference evidence="7" key="1">
    <citation type="submission" date="2025-08" db="UniProtKB">
        <authorList>
            <consortium name="RefSeq"/>
        </authorList>
    </citation>
    <scope>IDENTIFICATION</scope>
</reference>
<evidence type="ECO:0000313" key="7">
    <source>
        <dbReference type="RefSeq" id="XP_003742212.1"/>
    </source>
</evidence>
<dbReference type="Pfam" id="PF04970">
    <property type="entry name" value="LRAT"/>
    <property type="match status" value="1"/>
</dbReference>
<gene>
    <name evidence="7" type="primary">LOC100908451</name>
</gene>